<dbReference type="EMBL" id="CP060096">
    <property type="protein sequence ID" value="QSZ27635.1"/>
    <property type="molecule type" value="Genomic_DNA"/>
</dbReference>
<name>A0A975AW94_9THEO</name>
<evidence type="ECO:0000313" key="2">
    <source>
        <dbReference type="Proteomes" id="UP000671913"/>
    </source>
</evidence>
<accession>A0A975AW94</accession>
<dbReference type="Proteomes" id="UP000671913">
    <property type="component" value="Chromosome"/>
</dbReference>
<keyword evidence="2" id="KW-1185">Reference proteome</keyword>
<dbReference type="KEGG" id="aaut:ACETAC_01635"/>
<dbReference type="NCBIfam" id="NF047773">
    <property type="entry name" value="phas_rel_Lepto"/>
    <property type="match status" value="1"/>
</dbReference>
<dbReference type="AlphaFoldDB" id="A0A975AW94"/>
<dbReference type="RefSeq" id="WP_284680341.1">
    <property type="nucleotide sequence ID" value="NZ_CP060096.1"/>
</dbReference>
<gene>
    <name evidence="1" type="ORF">ACETAC_01635</name>
</gene>
<organism evidence="1 2">
    <name type="scientific">Aceticella autotrophica</name>
    <dbReference type="NCBI Taxonomy" id="2755338"/>
    <lineage>
        <taxon>Bacteria</taxon>
        <taxon>Bacillati</taxon>
        <taxon>Bacillota</taxon>
        <taxon>Clostridia</taxon>
        <taxon>Thermoanaerobacterales</taxon>
        <taxon>Thermoanaerobacteraceae</taxon>
        <taxon>Aceticella</taxon>
    </lineage>
</organism>
<proteinExistence type="predicted"/>
<evidence type="ECO:0008006" key="3">
    <source>
        <dbReference type="Google" id="ProtNLM"/>
    </source>
</evidence>
<protein>
    <recommendedName>
        <fullName evidence="3">Polyhydroxyalkanoate synthesis regulator phasin</fullName>
    </recommendedName>
</protein>
<sequence>MANFLEKSINFGFGLYSLSKEKIENMVDELVKKGEVAREDAQGVVKDLVKKGEEQKDEIKKIFKDALKETFDYMNIAKKEDLITKEEIRKLIHEELKNILDKEKSQGRQM</sequence>
<reference evidence="1" key="1">
    <citation type="submission" date="2020-08" db="EMBL/GenBank/DDBJ databases">
        <title>Genomic insights into the carbon and energy metabolism of the first obligate autotrophic acetogenic bacterium Aceticella autotrophica gen. nov., sp. nov.</title>
        <authorList>
            <person name="Toshchakov S.V."/>
            <person name="Elcheninov A.G."/>
            <person name="Kublanov I.V."/>
            <person name="Frolov E.N."/>
            <person name="Lebedinsky A.V."/>
        </authorList>
    </citation>
    <scope>NUCLEOTIDE SEQUENCE</scope>
    <source>
        <strain evidence="1">3443-3Ac</strain>
    </source>
</reference>
<evidence type="ECO:0000313" key="1">
    <source>
        <dbReference type="EMBL" id="QSZ27635.1"/>
    </source>
</evidence>